<name>X0SV38_9ZZZZ</name>
<dbReference type="InterPro" id="IPR009078">
    <property type="entry name" value="Ferritin-like_SF"/>
</dbReference>
<dbReference type="AlphaFoldDB" id="X0SV38"/>
<accession>X0SV38</accession>
<dbReference type="SUPFAM" id="SSF47240">
    <property type="entry name" value="Ferritin-like"/>
    <property type="match status" value="1"/>
</dbReference>
<gene>
    <name evidence="1" type="ORF">S01H1_11390</name>
</gene>
<feature type="non-terminal residue" evidence="1">
    <location>
        <position position="191"/>
    </location>
</feature>
<proteinExistence type="predicted"/>
<sequence>MKHTARRLVRAFYEGDGSLDKVRLVEEHMRRMLAVLRAQYWVHQTAHWQVAGTGFYADHQLFQRLYETTQGEIDAIAEKIVGYVGRDGVDAVQSLAMTAHFIAYWSQEHDLYRRALQAEDMLQSVFRSSYDVLKEAGALTLGLDDWIMATANTHETHTYLLQQRVADELRGVTAAVESGAAAPSAEHHFFD</sequence>
<comment type="caution">
    <text evidence="1">The sequence shown here is derived from an EMBL/GenBank/DDBJ whole genome shotgun (WGS) entry which is preliminary data.</text>
</comment>
<dbReference type="EMBL" id="BARS01005806">
    <property type="protein sequence ID" value="GAF78981.1"/>
    <property type="molecule type" value="Genomic_DNA"/>
</dbReference>
<reference evidence="1" key="1">
    <citation type="journal article" date="2014" name="Front. Microbiol.">
        <title>High frequency of phylogenetically diverse reductive dehalogenase-homologous genes in deep subseafloor sedimentary metagenomes.</title>
        <authorList>
            <person name="Kawai M."/>
            <person name="Futagami T."/>
            <person name="Toyoda A."/>
            <person name="Takaki Y."/>
            <person name="Nishi S."/>
            <person name="Hori S."/>
            <person name="Arai W."/>
            <person name="Tsubouchi T."/>
            <person name="Morono Y."/>
            <person name="Uchiyama I."/>
            <person name="Ito T."/>
            <person name="Fujiyama A."/>
            <person name="Inagaki F."/>
            <person name="Takami H."/>
        </authorList>
    </citation>
    <scope>NUCLEOTIDE SEQUENCE</scope>
    <source>
        <strain evidence="1">Expedition CK06-06</strain>
    </source>
</reference>
<evidence type="ECO:0000313" key="1">
    <source>
        <dbReference type="EMBL" id="GAF78981.1"/>
    </source>
</evidence>
<dbReference type="Gene3D" id="1.20.1260.10">
    <property type="match status" value="1"/>
</dbReference>
<dbReference type="InterPro" id="IPR012347">
    <property type="entry name" value="Ferritin-like"/>
</dbReference>
<organism evidence="1">
    <name type="scientific">marine sediment metagenome</name>
    <dbReference type="NCBI Taxonomy" id="412755"/>
    <lineage>
        <taxon>unclassified sequences</taxon>
        <taxon>metagenomes</taxon>
        <taxon>ecological metagenomes</taxon>
    </lineage>
</organism>
<protein>
    <recommendedName>
        <fullName evidence="2">Ferritin/DPS protein domain-containing protein</fullName>
    </recommendedName>
</protein>
<evidence type="ECO:0008006" key="2">
    <source>
        <dbReference type="Google" id="ProtNLM"/>
    </source>
</evidence>